<proteinExistence type="predicted"/>
<comment type="caution">
    <text evidence="1">The sequence shown here is derived from an EMBL/GenBank/DDBJ whole genome shotgun (WGS) entry which is preliminary data.</text>
</comment>
<dbReference type="EMBL" id="MU970109">
    <property type="protein sequence ID" value="KAK9321045.1"/>
    <property type="molecule type" value="Genomic_DNA"/>
</dbReference>
<evidence type="ECO:0000313" key="1">
    <source>
        <dbReference type="EMBL" id="KAK9321045.1"/>
    </source>
</evidence>
<dbReference type="Proteomes" id="UP001489719">
    <property type="component" value="Unassembled WGS sequence"/>
</dbReference>
<gene>
    <name evidence="1" type="ORF">V1517DRAFT_327677</name>
</gene>
<protein>
    <submittedName>
        <fullName evidence="1">Globin-like protein</fullName>
    </submittedName>
</protein>
<reference evidence="2" key="1">
    <citation type="journal article" date="2024" name="Front. Bioeng. Biotechnol.">
        <title>Genome-scale model development and genomic sequencing of the oleaginous clade Lipomyces.</title>
        <authorList>
            <person name="Czajka J.J."/>
            <person name="Han Y."/>
            <person name="Kim J."/>
            <person name="Mondo S.J."/>
            <person name="Hofstad B.A."/>
            <person name="Robles A."/>
            <person name="Haridas S."/>
            <person name="Riley R."/>
            <person name="LaButti K."/>
            <person name="Pangilinan J."/>
            <person name="Andreopoulos W."/>
            <person name="Lipzen A."/>
            <person name="Yan J."/>
            <person name="Wang M."/>
            <person name="Ng V."/>
            <person name="Grigoriev I.V."/>
            <person name="Spatafora J.W."/>
            <person name="Magnuson J.K."/>
            <person name="Baker S.E."/>
            <person name="Pomraning K.R."/>
        </authorList>
    </citation>
    <scope>NUCLEOTIDE SEQUENCE [LARGE SCALE GENOMIC DNA]</scope>
    <source>
        <strain evidence="2">CBS 10300</strain>
    </source>
</reference>
<sequence>MPGLFRKSKQKGSKLEPAIVPKSQPAHHVRQTSVSTVRPTPGQAVPSSPSTSTYTRSSSSTTTSSVSDTSTTLSSVASPLHSGLKFEDIKINLTPDDVSAVKESWKETIGLSPANSIPSSSGSPASLFYFQFYQNLFAVRPDLEYMFPDVSRQSGAISGLFQATLAMLDNVDALNEILLRMGRRHAYVMGIEPEHYELVGTVFMQTLRDRLGEVGLDFYSCFSTTLTIVRSGLHPKLR</sequence>
<organism evidence="1 2">
    <name type="scientific">Lipomyces orientalis</name>
    <dbReference type="NCBI Taxonomy" id="1233043"/>
    <lineage>
        <taxon>Eukaryota</taxon>
        <taxon>Fungi</taxon>
        <taxon>Dikarya</taxon>
        <taxon>Ascomycota</taxon>
        <taxon>Saccharomycotina</taxon>
        <taxon>Lipomycetes</taxon>
        <taxon>Lipomycetales</taxon>
        <taxon>Lipomycetaceae</taxon>
        <taxon>Lipomyces</taxon>
    </lineage>
</organism>
<evidence type="ECO:0000313" key="2">
    <source>
        <dbReference type="Proteomes" id="UP001489719"/>
    </source>
</evidence>
<name>A0ACC3TK53_9ASCO</name>
<keyword evidence="2" id="KW-1185">Reference proteome</keyword>
<accession>A0ACC3TK53</accession>